<reference evidence="2 3" key="1">
    <citation type="submission" date="2023-02" db="EMBL/GenBank/DDBJ databases">
        <title>LHISI_Scaffold_Assembly.</title>
        <authorList>
            <person name="Stuart O.P."/>
            <person name="Cleave R."/>
            <person name="Magrath M.J.L."/>
            <person name="Mikheyev A.S."/>
        </authorList>
    </citation>
    <scope>NUCLEOTIDE SEQUENCE [LARGE SCALE GENOMIC DNA]</scope>
    <source>
        <strain evidence="2">Daus_M_001</strain>
        <tissue evidence="2">Leg muscle</tissue>
    </source>
</reference>
<organism evidence="2 3">
    <name type="scientific">Dryococelus australis</name>
    <dbReference type="NCBI Taxonomy" id="614101"/>
    <lineage>
        <taxon>Eukaryota</taxon>
        <taxon>Metazoa</taxon>
        <taxon>Ecdysozoa</taxon>
        <taxon>Arthropoda</taxon>
        <taxon>Hexapoda</taxon>
        <taxon>Insecta</taxon>
        <taxon>Pterygota</taxon>
        <taxon>Neoptera</taxon>
        <taxon>Polyneoptera</taxon>
        <taxon>Phasmatodea</taxon>
        <taxon>Verophasmatodea</taxon>
        <taxon>Anareolatae</taxon>
        <taxon>Phasmatidae</taxon>
        <taxon>Eurycanthinae</taxon>
        <taxon>Dryococelus</taxon>
    </lineage>
</organism>
<name>A0ABQ9HNB4_9NEOP</name>
<feature type="non-terminal residue" evidence="2">
    <location>
        <position position="584"/>
    </location>
</feature>
<keyword evidence="3" id="KW-1185">Reference proteome</keyword>
<dbReference type="EMBL" id="JARBHB010000004">
    <property type="protein sequence ID" value="KAJ8885398.1"/>
    <property type="molecule type" value="Genomic_DNA"/>
</dbReference>
<evidence type="ECO:0000313" key="2">
    <source>
        <dbReference type="EMBL" id="KAJ8885398.1"/>
    </source>
</evidence>
<feature type="compositionally biased region" description="Polar residues" evidence="1">
    <location>
        <begin position="67"/>
        <end position="83"/>
    </location>
</feature>
<sequence>MNEITGLSLKLRRYSQHDENTARHFRVLRLEAMAQLQLTAVSTLSPLRLPISTTEKSSRYAGALKIGTNNPVENNHATRKGNASITNDTYAEAFEKNNTIRKPYDAYSQLQAIELYMIGSNDCEVFIYWRRDTRSTSNKAWSNDKHIAMLLENGVQLSPSAVTADNQCAVDIGIFAHNIVESSLQVTELMDFSGAAVAKWLTCLPPSKANRVQSPAGTPRIFVCGNRAGRCHWSAGFLRDLPTVSPAPPFRCCSILTSITLIGSQDLAVKSRPNLFAHCNVVTRGKLLYVTCWNCVRAESSACKAHAASPVTRVIFLLFDLCARGAASWLLYRLVHGDTCVPAGLVDQFNPPPPTIPHARPILPTPAHFPTLFPGRAAAVHCEAAASLPRSDWSPPLNDCQLPNSRTIASAAINARTQRDPDNAFRVRFPQVALLTKDKVDILSMTPLLIHPPLIELPKTHGQHNEDFVYRANNATATQLPFDPALVLRRSCIYITLIPKWRRGPIFSATCKCVLGIIAMGRTGFDFQRGRFRILACENRAERYRWLDLPFPPPLHSGAAPHALCFTIIGSQDLDVKSHQNCCF</sequence>
<comment type="caution">
    <text evidence="2">The sequence shown here is derived from an EMBL/GenBank/DDBJ whole genome shotgun (WGS) entry which is preliminary data.</text>
</comment>
<gene>
    <name evidence="2" type="ORF">PR048_011595</name>
</gene>
<evidence type="ECO:0000256" key="1">
    <source>
        <dbReference type="SAM" id="MobiDB-lite"/>
    </source>
</evidence>
<feature type="region of interest" description="Disordered" evidence="1">
    <location>
        <begin position="64"/>
        <end position="83"/>
    </location>
</feature>
<evidence type="ECO:0000313" key="3">
    <source>
        <dbReference type="Proteomes" id="UP001159363"/>
    </source>
</evidence>
<dbReference type="Proteomes" id="UP001159363">
    <property type="component" value="Chromosome X"/>
</dbReference>
<protein>
    <submittedName>
        <fullName evidence="2">Uncharacterized protein</fullName>
    </submittedName>
</protein>
<accession>A0ABQ9HNB4</accession>
<proteinExistence type="predicted"/>